<dbReference type="Gene3D" id="3.40.720.10">
    <property type="entry name" value="Alkaline Phosphatase, subunit A"/>
    <property type="match status" value="1"/>
</dbReference>
<evidence type="ECO:0000313" key="1">
    <source>
        <dbReference type="EMBL" id="KIJ11942.1"/>
    </source>
</evidence>
<dbReference type="InterPro" id="IPR017850">
    <property type="entry name" value="Alkaline_phosphatase_core_sf"/>
</dbReference>
<dbReference type="SUPFAM" id="SSF53649">
    <property type="entry name" value="Alkaline phosphatase-like"/>
    <property type="match status" value="1"/>
</dbReference>
<dbReference type="PANTHER" id="PTHR10151:SF120">
    <property type="entry name" value="BIS(5'-ADENOSYL)-TRIPHOSPHATASE"/>
    <property type="match status" value="1"/>
</dbReference>
<protein>
    <recommendedName>
        <fullName evidence="3">Nucleotide diphosphatase</fullName>
    </recommendedName>
</protein>
<gene>
    <name evidence="1" type="ORF">PAXINDRAFT_83669</name>
</gene>
<dbReference type="InterPro" id="IPR002591">
    <property type="entry name" value="Phosphodiest/P_Trfase"/>
</dbReference>
<evidence type="ECO:0000313" key="2">
    <source>
        <dbReference type="Proteomes" id="UP000053647"/>
    </source>
</evidence>
<dbReference type="GO" id="GO:0017111">
    <property type="term" value="F:ribonucleoside triphosphate phosphatase activity"/>
    <property type="evidence" value="ECO:0007669"/>
    <property type="project" value="TreeGrafter"/>
</dbReference>
<dbReference type="GO" id="GO:0009141">
    <property type="term" value="P:nucleoside triphosphate metabolic process"/>
    <property type="evidence" value="ECO:0007669"/>
    <property type="project" value="TreeGrafter"/>
</dbReference>
<accession>A0A0C9TW45</accession>
<reference evidence="1 2" key="1">
    <citation type="submission" date="2014-06" db="EMBL/GenBank/DDBJ databases">
        <authorList>
            <consortium name="DOE Joint Genome Institute"/>
            <person name="Kuo A."/>
            <person name="Kohler A."/>
            <person name="Nagy L.G."/>
            <person name="Floudas D."/>
            <person name="Copeland A."/>
            <person name="Barry K.W."/>
            <person name="Cichocki N."/>
            <person name="Veneault-Fourrey C."/>
            <person name="LaButti K."/>
            <person name="Lindquist E.A."/>
            <person name="Lipzen A."/>
            <person name="Lundell T."/>
            <person name="Morin E."/>
            <person name="Murat C."/>
            <person name="Sun H."/>
            <person name="Tunlid A."/>
            <person name="Henrissat B."/>
            <person name="Grigoriev I.V."/>
            <person name="Hibbett D.S."/>
            <person name="Martin F."/>
            <person name="Nordberg H.P."/>
            <person name="Cantor M.N."/>
            <person name="Hua S.X."/>
        </authorList>
    </citation>
    <scope>NUCLEOTIDE SEQUENCE [LARGE SCALE GENOMIC DNA]</scope>
    <source>
        <strain evidence="1 2">ATCC 200175</strain>
    </source>
</reference>
<keyword evidence="2" id="KW-1185">Reference proteome</keyword>
<dbReference type="CDD" id="cd16018">
    <property type="entry name" value="Enpp"/>
    <property type="match status" value="1"/>
</dbReference>
<proteinExistence type="predicted"/>
<dbReference type="Gene3D" id="3.30.1360.180">
    <property type="match status" value="1"/>
</dbReference>
<reference evidence="2" key="2">
    <citation type="submission" date="2015-01" db="EMBL/GenBank/DDBJ databases">
        <title>Evolutionary Origins and Diversification of the Mycorrhizal Mutualists.</title>
        <authorList>
            <consortium name="DOE Joint Genome Institute"/>
            <consortium name="Mycorrhizal Genomics Consortium"/>
            <person name="Kohler A."/>
            <person name="Kuo A."/>
            <person name="Nagy L.G."/>
            <person name="Floudas D."/>
            <person name="Copeland A."/>
            <person name="Barry K.W."/>
            <person name="Cichocki N."/>
            <person name="Veneault-Fourrey C."/>
            <person name="LaButti K."/>
            <person name="Lindquist E.A."/>
            <person name="Lipzen A."/>
            <person name="Lundell T."/>
            <person name="Morin E."/>
            <person name="Murat C."/>
            <person name="Riley R."/>
            <person name="Ohm R."/>
            <person name="Sun H."/>
            <person name="Tunlid A."/>
            <person name="Henrissat B."/>
            <person name="Grigoriev I.V."/>
            <person name="Hibbett D.S."/>
            <person name="Martin F."/>
        </authorList>
    </citation>
    <scope>NUCLEOTIDE SEQUENCE [LARGE SCALE GENOMIC DNA]</scope>
    <source>
        <strain evidence="2">ATCC 200175</strain>
    </source>
</reference>
<dbReference type="HOGENOM" id="CLU_017594_4_2_1"/>
<dbReference type="PANTHER" id="PTHR10151">
    <property type="entry name" value="ECTONUCLEOTIDE PYROPHOSPHATASE/PHOSPHODIESTERASE"/>
    <property type="match status" value="1"/>
</dbReference>
<dbReference type="GO" id="GO:0047429">
    <property type="term" value="F:nucleoside triphosphate diphosphatase activity"/>
    <property type="evidence" value="ECO:0007669"/>
    <property type="project" value="TreeGrafter"/>
</dbReference>
<evidence type="ECO:0008006" key="3">
    <source>
        <dbReference type="Google" id="ProtNLM"/>
    </source>
</evidence>
<organism evidence="1 2">
    <name type="scientific">Paxillus involutus ATCC 200175</name>
    <dbReference type="NCBI Taxonomy" id="664439"/>
    <lineage>
        <taxon>Eukaryota</taxon>
        <taxon>Fungi</taxon>
        <taxon>Dikarya</taxon>
        <taxon>Basidiomycota</taxon>
        <taxon>Agaricomycotina</taxon>
        <taxon>Agaricomycetes</taxon>
        <taxon>Agaricomycetidae</taxon>
        <taxon>Boletales</taxon>
        <taxon>Paxilineae</taxon>
        <taxon>Paxillaceae</taxon>
        <taxon>Paxillus</taxon>
    </lineage>
</organism>
<dbReference type="EMBL" id="KN819370">
    <property type="protein sequence ID" value="KIJ11942.1"/>
    <property type="molecule type" value="Genomic_DNA"/>
</dbReference>
<feature type="non-terminal residue" evidence="1">
    <location>
        <position position="1"/>
    </location>
</feature>
<dbReference type="Proteomes" id="UP000053647">
    <property type="component" value="Unassembled WGS sequence"/>
</dbReference>
<dbReference type="Pfam" id="PF01663">
    <property type="entry name" value="Phosphodiest"/>
    <property type="match status" value="1"/>
</dbReference>
<name>A0A0C9TW45_PAXIN</name>
<dbReference type="OrthoDB" id="415411at2759"/>
<dbReference type="AlphaFoldDB" id="A0A0C9TW45"/>
<sequence>LSNGTHDFGRTVVLVSIDGLRPDYLTRDLTPHLTDISREGIRAEYMKPIFPTLTFPNHWTLLTGLYAESHGIISNDFYDPQSQSLFVYTRPEASESRWWSGEPLWETAKRAGSILQMLCGKPGPRITTSSVSPTYDMPFRLNCHPEEKIAQVLEWVDLPIEKRPRLIVVYEPLLDQAGHAAGPESMLVNKTLPIISEFTYTLVQSLHHQRNLSHIVDLLLVSDHGMVDTSSWEMVYMDDILCSEQDATEQGWPACAGVEYVDGWPSMGLWFKPGASATAALSRLVVASESGKFDKVVAPAMPERYHYTSSSRLAPIWVIPRVGHALTDRVENGSLMSIGNHGYDNEEPSMRAVFLAQGPFAEGAKKRLREDHDWIGEYVLPPFPNVELHNLVLRLLGIAEWASETNGTKGFWDKWM</sequence>